<evidence type="ECO:0000313" key="2">
    <source>
        <dbReference type="Proteomes" id="UP000095280"/>
    </source>
</evidence>
<feature type="compositionally biased region" description="Polar residues" evidence="1">
    <location>
        <begin position="767"/>
        <end position="779"/>
    </location>
</feature>
<evidence type="ECO:0000256" key="1">
    <source>
        <dbReference type="SAM" id="MobiDB-lite"/>
    </source>
</evidence>
<feature type="compositionally biased region" description="Low complexity" evidence="1">
    <location>
        <begin position="722"/>
        <end position="741"/>
    </location>
</feature>
<feature type="region of interest" description="Disordered" evidence="1">
    <location>
        <begin position="722"/>
        <end position="750"/>
    </location>
</feature>
<evidence type="ECO:0000313" key="3">
    <source>
        <dbReference type="WBParaSite" id="maker-unitig_29672-snap-gene-0.2-mRNA-1"/>
    </source>
</evidence>
<feature type="compositionally biased region" description="Low complexity" evidence="1">
    <location>
        <begin position="344"/>
        <end position="353"/>
    </location>
</feature>
<dbReference type="WBParaSite" id="maker-unitig_29672-snap-gene-0.2-mRNA-1">
    <property type="protein sequence ID" value="maker-unitig_29672-snap-gene-0.2-mRNA-1"/>
    <property type="gene ID" value="maker-unitig_29672-snap-gene-0.2"/>
</dbReference>
<feature type="region of interest" description="Disordered" evidence="1">
    <location>
        <begin position="344"/>
        <end position="410"/>
    </location>
</feature>
<sequence length="793" mass="85186">VNPIVSVRQLSQSGLPARASRFACSAVWRPPEPAAVHWFLNGKLLQPVDQSLTAIVGREWPSETSATRPWGCTTAMRRCSPGQTLQQGPRPVLPEDMVSFFRAASFIYAKVSSADEAAASDLVELKAEFPGLVRRDLGTDFTDIGLEPSKEPIAATDPNVQRVGNNLLLRAGSWRRFATRMNLLGGRVTFGYFFMCTGSTWQQADGLLCVPNHPRPGAPAFRAGQFRAPAVPSSNRPSRQRFLFSASLFYLNVSGDTVVKDFRRLRLAPLPPTAVWRDPGGVAVAADGMQLLSNSRLSAFRPAATFCVFYAAFCLSKVNQKHLSQLKSSVLFIDCLQPGDSRSAAAATSSGSLPPGPGGGNPKASRGHLRDPLGPDSKRSRILQLPDPRQASVDAENAASSSTTCPWNASGQVRLPGRHPLCPELATISGAARTKSSPEEHLRHRAPCGFIPALRLCSQSGQHAVSLELKTQHRVDCPGPVLESPQQSPARDSHQALLHRCVGLRPVFDLTARTAPVTPGALGVLHCRASEPPPDLILLDAAPARQGEAVPSTTAQLKAGCERQPAGSCCSRTAACDQPDVADGRRKTPLAWLDHAISESPGGRQIRIEQCSPVLQLASSLCQRKPPAPPSSLTAPIAIRSVLPSLGGTCFLIIFLSYVLHLCQAPETPHFDPADKPRGPRRMGQAFCPRGLRRQYSGLLLADLRRTKHLYPASPSALYRQPAAAAAHSPSHSSSRGGAASTQKIGAPSFRCNSGQRQLLYEPSRAGQRTEQSAALLTSSHHRRCRPADSLLL</sequence>
<feature type="compositionally biased region" description="Basic and acidic residues" evidence="1">
    <location>
        <begin position="368"/>
        <end position="379"/>
    </location>
</feature>
<dbReference type="AlphaFoldDB" id="A0A1I8FCT5"/>
<proteinExistence type="predicted"/>
<accession>A0A1I8FCT5</accession>
<name>A0A1I8FCT5_9PLAT</name>
<keyword evidence="2" id="KW-1185">Reference proteome</keyword>
<feature type="region of interest" description="Disordered" evidence="1">
    <location>
        <begin position="762"/>
        <end position="781"/>
    </location>
</feature>
<feature type="compositionally biased region" description="Polar residues" evidence="1">
    <location>
        <begin position="398"/>
        <end position="410"/>
    </location>
</feature>
<dbReference type="Proteomes" id="UP000095280">
    <property type="component" value="Unplaced"/>
</dbReference>
<organism evidence="2 3">
    <name type="scientific">Macrostomum lignano</name>
    <dbReference type="NCBI Taxonomy" id="282301"/>
    <lineage>
        <taxon>Eukaryota</taxon>
        <taxon>Metazoa</taxon>
        <taxon>Spiralia</taxon>
        <taxon>Lophotrochozoa</taxon>
        <taxon>Platyhelminthes</taxon>
        <taxon>Rhabditophora</taxon>
        <taxon>Macrostomorpha</taxon>
        <taxon>Macrostomida</taxon>
        <taxon>Macrostomidae</taxon>
        <taxon>Macrostomum</taxon>
    </lineage>
</organism>
<protein>
    <submittedName>
        <fullName evidence="3">Ig-like domain-containing protein</fullName>
    </submittedName>
</protein>
<reference evidence="3" key="1">
    <citation type="submission" date="2016-11" db="UniProtKB">
        <authorList>
            <consortium name="WormBaseParasite"/>
        </authorList>
    </citation>
    <scope>IDENTIFICATION</scope>
</reference>